<gene>
    <name evidence="11" type="ORF">FHP25_04420</name>
</gene>
<evidence type="ECO:0000256" key="8">
    <source>
        <dbReference type="ARBA" id="ARBA00023136"/>
    </source>
</evidence>
<organism evidence="11 12">
    <name type="scientific">Vineibacter terrae</name>
    <dbReference type="NCBI Taxonomy" id="2586908"/>
    <lineage>
        <taxon>Bacteria</taxon>
        <taxon>Pseudomonadati</taxon>
        <taxon>Pseudomonadota</taxon>
        <taxon>Alphaproteobacteria</taxon>
        <taxon>Hyphomicrobiales</taxon>
        <taxon>Vineibacter</taxon>
    </lineage>
</organism>
<evidence type="ECO:0000313" key="11">
    <source>
        <dbReference type="EMBL" id="TXL80284.1"/>
    </source>
</evidence>
<evidence type="ECO:0000256" key="2">
    <source>
        <dbReference type="ARBA" id="ARBA00022448"/>
    </source>
</evidence>
<dbReference type="InterPro" id="IPR035906">
    <property type="entry name" value="MetI-like_sf"/>
</dbReference>
<keyword evidence="7 9" id="KW-1133">Transmembrane helix</keyword>
<dbReference type="PROSITE" id="PS50928">
    <property type="entry name" value="ABC_TM1"/>
    <property type="match status" value="1"/>
</dbReference>
<dbReference type="SUPFAM" id="SSF161098">
    <property type="entry name" value="MetI-like"/>
    <property type="match status" value="1"/>
</dbReference>
<dbReference type="InterPro" id="IPR050366">
    <property type="entry name" value="BP-dependent_transpt_permease"/>
</dbReference>
<comment type="similarity">
    <text evidence="9">Belongs to the binding-protein-dependent transport system permease family.</text>
</comment>
<dbReference type="GO" id="GO:0055085">
    <property type="term" value="P:transmembrane transport"/>
    <property type="evidence" value="ECO:0007669"/>
    <property type="project" value="InterPro"/>
</dbReference>
<dbReference type="OrthoDB" id="9766870at2"/>
<dbReference type="EMBL" id="VDUZ01000004">
    <property type="protein sequence ID" value="TXL80284.1"/>
    <property type="molecule type" value="Genomic_DNA"/>
</dbReference>
<keyword evidence="3" id="KW-1003">Cell membrane</keyword>
<comment type="caution">
    <text evidence="11">The sequence shown here is derived from an EMBL/GenBank/DDBJ whole genome shotgun (WGS) entry which is preliminary data.</text>
</comment>
<evidence type="ECO:0000256" key="4">
    <source>
        <dbReference type="ARBA" id="ARBA00022692"/>
    </source>
</evidence>
<dbReference type="Pfam" id="PF00528">
    <property type="entry name" value="BPD_transp_1"/>
    <property type="match status" value="1"/>
</dbReference>
<keyword evidence="12" id="KW-1185">Reference proteome</keyword>
<keyword evidence="6" id="KW-0653">Protein transport</keyword>
<dbReference type="Proteomes" id="UP000321638">
    <property type="component" value="Unassembled WGS sequence"/>
</dbReference>
<keyword evidence="5" id="KW-0571">Peptide transport</keyword>
<dbReference type="InterPro" id="IPR000515">
    <property type="entry name" value="MetI-like"/>
</dbReference>
<dbReference type="Gene3D" id="1.10.3720.10">
    <property type="entry name" value="MetI-like"/>
    <property type="match status" value="1"/>
</dbReference>
<evidence type="ECO:0000256" key="7">
    <source>
        <dbReference type="ARBA" id="ARBA00022989"/>
    </source>
</evidence>
<reference evidence="11 12" key="1">
    <citation type="submission" date="2019-06" db="EMBL/GenBank/DDBJ databases">
        <title>New taxonomy in bacterial strain CC-CFT640, isolated from vineyard.</title>
        <authorList>
            <person name="Lin S.-Y."/>
            <person name="Tsai C.-F."/>
            <person name="Young C.-C."/>
        </authorList>
    </citation>
    <scope>NUCLEOTIDE SEQUENCE [LARGE SCALE GENOMIC DNA]</scope>
    <source>
        <strain evidence="11 12">CC-CFT640</strain>
    </source>
</reference>
<protein>
    <submittedName>
        <fullName evidence="11">ABC transporter permease</fullName>
    </submittedName>
</protein>
<comment type="subcellular location">
    <subcellularLocation>
        <location evidence="1 9">Cell membrane</location>
        <topology evidence="1 9">Multi-pass membrane protein</topology>
    </subcellularLocation>
</comment>
<dbReference type="PANTHER" id="PTHR43386:SF1">
    <property type="entry name" value="D,D-DIPEPTIDE TRANSPORT SYSTEM PERMEASE PROTEIN DDPC-RELATED"/>
    <property type="match status" value="1"/>
</dbReference>
<dbReference type="CDD" id="cd06261">
    <property type="entry name" value="TM_PBP2"/>
    <property type="match status" value="1"/>
</dbReference>
<name>A0A5C8PSN5_9HYPH</name>
<sequence length="323" mass="34053">MAMTKSTAGTLAHAAPLHGRPHELFNALRGIARELRADKLGAFGTMILLVLVIVAIAAPALAPYDPAAQSLADRLLPPAWLAGGSPAHWLGTDHLGRDVLSRTIHGARVSLLVGVAVVALAGTFGTVLGLVAGYFGGRADTIIMRAVDIQVAFPALLLALIILTVVKPTPGTLVIVLAANGWMVYARLVRGVVLSSRQSLYVEAAEIVGCRPLRVIFRHVLPNLTSPLVTLATLEFARIVLAEAALSFLGLGVQPPATSWGLDVAAGKNYIFDAWWLVTVPGTAIALTVLSINLVASWIRIATDPRERQKRFARGAAVSEMGA</sequence>
<feature type="transmembrane region" description="Helical" evidence="9">
    <location>
        <begin position="274"/>
        <end position="301"/>
    </location>
</feature>
<evidence type="ECO:0000256" key="9">
    <source>
        <dbReference type="RuleBase" id="RU363032"/>
    </source>
</evidence>
<evidence type="ECO:0000259" key="10">
    <source>
        <dbReference type="PROSITE" id="PS50928"/>
    </source>
</evidence>
<evidence type="ECO:0000256" key="6">
    <source>
        <dbReference type="ARBA" id="ARBA00022927"/>
    </source>
</evidence>
<keyword evidence="2 9" id="KW-0813">Transport</keyword>
<dbReference type="Pfam" id="PF12911">
    <property type="entry name" value="OppC_N"/>
    <property type="match status" value="1"/>
</dbReference>
<evidence type="ECO:0000313" key="12">
    <source>
        <dbReference type="Proteomes" id="UP000321638"/>
    </source>
</evidence>
<keyword evidence="4 9" id="KW-0812">Transmembrane</keyword>
<evidence type="ECO:0000256" key="5">
    <source>
        <dbReference type="ARBA" id="ARBA00022856"/>
    </source>
</evidence>
<dbReference type="AlphaFoldDB" id="A0A5C8PSN5"/>
<evidence type="ECO:0000256" key="3">
    <source>
        <dbReference type="ARBA" id="ARBA00022475"/>
    </source>
</evidence>
<feature type="domain" description="ABC transmembrane type-1" evidence="10">
    <location>
        <begin position="107"/>
        <end position="296"/>
    </location>
</feature>
<keyword evidence="8 9" id="KW-0472">Membrane</keyword>
<dbReference type="GO" id="GO:0005886">
    <property type="term" value="C:plasma membrane"/>
    <property type="evidence" value="ECO:0007669"/>
    <property type="project" value="UniProtKB-SubCell"/>
</dbReference>
<feature type="transmembrane region" description="Helical" evidence="9">
    <location>
        <begin position="109"/>
        <end position="135"/>
    </location>
</feature>
<feature type="transmembrane region" description="Helical" evidence="9">
    <location>
        <begin position="40"/>
        <end position="62"/>
    </location>
</feature>
<dbReference type="GO" id="GO:0015833">
    <property type="term" value="P:peptide transport"/>
    <property type="evidence" value="ECO:0007669"/>
    <property type="project" value="UniProtKB-KW"/>
</dbReference>
<dbReference type="GO" id="GO:0015031">
    <property type="term" value="P:protein transport"/>
    <property type="evidence" value="ECO:0007669"/>
    <property type="project" value="UniProtKB-KW"/>
</dbReference>
<proteinExistence type="inferred from homology"/>
<evidence type="ECO:0000256" key="1">
    <source>
        <dbReference type="ARBA" id="ARBA00004651"/>
    </source>
</evidence>
<accession>A0A5C8PSN5</accession>
<dbReference type="PANTHER" id="PTHR43386">
    <property type="entry name" value="OLIGOPEPTIDE TRANSPORT SYSTEM PERMEASE PROTEIN APPC"/>
    <property type="match status" value="1"/>
</dbReference>
<dbReference type="InterPro" id="IPR025966">
    <property type="entry name" value="OppC_N"/>
</dbReference>